<dbReference type="Pfam" id="PF01501">
    <property type="entry name" value="Glyco_transf_8"/>
    <property type="match status" value="1"/>
</dbReference>
<keyword evidence="2" id="KW-0808">Transferase</keyword>
<evidence type="ECO:0000313" key="4">
    <source>
        <dbReference type="EMBL" id="MCA4522018.1"/>
    </source>
</evidence>
<dbReference type="InterPro" id="IPR029044">
    <property type="entry name" value="Nucleotide-diphossugar_trans"/>
</dbReference>
<keyword evidence="1" id="KW-0328">Glycosyltransferase</keyword>
<dbReference type="RefSeq" id="WP_087317717.1">
    <property type="nucleotide sequence ID" value="NZ_JAHOJA010000004.1"/>
</dbReference>
<evidence type="ECO:0000313" key="5">
    <source>
        <dbReference type="EMBL" id="OUQ72579.1"/>
    </source>
</evidence>
<reference evidence="6" key="1">
    <citation type="submission" date="2017-04" db="EMBL/GenBank/DDBJ databases">
        <title>Function of individual gut microbiota members based on whole genome sequencing of pure cultures obtained from chicken caecum.</title>
        <authorList>
            <person name="Medvecky M."/>
            <person name="Cejkova D."/>
            <person name="Polansky O."/>
            <person name="Karasova D."/>
            <person name="Kubasova T."/>
            <person name="Cizek A."/>
            <person name="Rychlik I."/>
        </authorList>
    </citation>
    <scope>NUCLEOTIDE SEQUENCE [LARGE SCALE GENOMIC DNA]</scope>
    <source>
        <strain evidence="6">An109</strain>
    </source>
</reference>
<sequence>MNIVLATDDNFVQHCSVTMLSILKHNSDVVFYILTEGLSESNVSMLNNIVAENGGDIYICNVDKEVVKRFPMPADADAHISVATYYRLLTEFILPQSVDKYIYMDCDMVVRGNMLELWNENVENYAIGAVFQSVSLAQEQDKNRLGIPEKNGYFNAGLLLVNLKYWRENNISKRLLDFVENSYSRIKQHDQDVLNAVLYNEVKPISYTWNYLPQFFNKTQLRFKSYVNYSMEVENPIIIHFVSAPKPWDYGCTHPYKQEYYKYLQMTPFANYRPRFIWRKYYDNILRHKIYHYIILLDVFNLRKKIFRPN</sequence>
<dbReference type="EMBL" id="NFLW01000006">
    <property type="protein sequence ID" value="OUQ72579.1"/>
    <property type="molecule type" value="Genomic_DNA"/>
</dbReference>
<evidence type="ECO:0000256" key="2">
    <source>
        <dbReference type="ARBA" id="ARBA00022679"/>
    </source>
</evidence>
<dbReference type="AlphaFoldDB" id="A0A1Y4VR17"/>
<reference evidence="5" key="2">
    <citation type="journal article" date="2018" name="BMC Genomics">
        <title>Whole genome sequencing and function prediction of 133 gut anaerobes isolated from chicken caecum in pure cultures.</title>
        <authorList>
            <person name="Medvecky M."/>
            <person name="Cejkova D."/>
            <person name="Polansky O."/>
            <person name="Karasova D."/>
            <person name="Kubasova T."/>
            <person name="Cizek A."/>
            <person name="Rychlik I."/>
        </authorList>
    </citation>
    <scope>NUCLEOTIDE SEQUENCE</scope>
    <source>
        <strain evidence="5">An109</strain>
    </source>
</reference>
<accession>A0A1Y4VR17</accession>
<dbReference type="GO" id="GO:0046872">
    <property type="term" value="F:metal ion binding"/>
    <property type="evidence" value="ECO:0007669"/>
    <property type="project" value="UniProtKB-KW"/>
</dbReference>
<dbReference type="CDD" id="cd04194">
    <property type="entry name" value="GT8_A4GalT_like"/>
    <property type="match status" value="1"/>
</dbReference>
<protein>
    <submittedName>
        <fullName evidence="4">Glycosyltransferase family 8 protein</fullName>
    </submittedName>
</protein>
<keyword evidence="3" id="KW-0479">Metal-binding</keyword>
<evidence type="ECO:0000256" key="3">
    <source>
        <dbReference type="ARBA" id="ARBA00022723"/>
    </source>
</evidence>
<dbReference type="PANTHER" id="PTHR13778">
    <property type="entry name" value="GLYCOSYLTRANSFERASE 8 DOMAIN-CONTAINING PROTEIN"/>
    <property type="match status" value="1"/>
</dbReference>
<dbReference type="EMBL" id="JAIWWW010000005">
    <property type="protein sequence ID" value="MCA4522018.1"/>
    <property type="molecule type" value="Genomic_DNA"/>
</dbReference>
<dbReference type="PANTHER" id="PTHR13778:SF47">
    <property type="entry name" value="LIPOPOLYSACCHARIDE 1,3-GALACTOSYLTRANSFERASE"/>
    <property type="match status" value="1"/>
</dbReference>
<reference evidence="4" key="3">
    <citation type="submission" date="2023-08" db="EMBL/GenBank/DDBJ databases">
        <title>Mucin Metabolism Genes Underlie the Key Renovations of Bacteroides xylanisolvens Genomes in Captive Great Apes.</title>
        <authorList>
            <person name="Nishida A.H."/>
        </authorList>
    </citation>
    <scope>NUCLEOTIDE SEQUENCE</scope>
    <source>
        <strain evidence="4">P19.10B</strain>
    </source>
</reference>
<organism evidence="5 6">
    <name type="scientific">Bacteroides xylanisolvens</name>
    <dbReference type="NCBI Taxonomy" id="371601"/>
    <lineage>
        <taxon>Bacteria</taxon>
        <taxon>Pseudomonadati</taxon>
        <taxon>Bacteroidota</taxon>
        <taxon>Bacteroidia</taxon>
        <taxon>Bacteroidales</taxon>
        <taxon>Bacteroidaceae</taxon>
        <taxon>Bacteroides</taxon>
    </lineage>
</organism>
<name>A0A1Y4VR17_9BACE</name>
<evidence type="ECO:0000313" key="6">
    <source>
        <dbReference type="Proteomes" id="UP000196036"/>
    </source>
</evidence>
<dbReference type="Proteomes" id="UP000196036">
    <property type="component" value="Unassembled WGS sequence"/>
</dbReference>
<gene>
    <name evidence="5" type="ORF">B5E52_04925</name>
    <name evidence="4" type="ORF">LDZ35_02150</name>
</gene>
<dbReference type="InterPro" id="IPR050748">
    <property type="entry name" value="Glycosyltrans_8_dom-fam"/>
</dbReference>
<dbReference type="InterPro" id="IPR002495">
    <property type="entry name" value="Glyco_trans_8"/>
</dbReference>
<evidence type="ECO:0000256" key="1">
    <source>
        <dbReference type="ARBA" id="ARBA00022676"/>
    </source>
</evidence>
<comment type="caution">
    <text evidence="5">The sequence shown here is derived from an EMBL/GenBank/DDBJ whole genome shotgun (WGS) entry which is preliminary data.</text>
</comment>
<dbReference type="Proteomes" id="UP001197958">
    <property type="component" value="Unassembled WGS sequence"/>
</dbReference>
<dbReference type="GO" id="GO:0016757">
    <property type="term" value="F:glycosyltransferase activity"/>
    <property type="evidence" value="ECO:0007669"/>
    <property type="project" value="UniProtKB-KW"/>
</dbReference>
<dbReference type="Gene3D" id="3.90.550.10">
    <property type="entry name" value="Spore Coat Polysaccharide Biosynthesis Protein SpsA, Chain A"/>
    <property type="match status" value="1"/>
</dbReference>
<dbReference type="SUPFAM" id="SSF53448">
    <property type="entry name" value="Nucleotide-diphospho-sugar transferases"/>
    <property type="match status" value="1"/>
</dbReference>
<proteinExistence type="predicted"/>